<gene>
    <name evidence="3" type="primary">uppS</name>
    <name evidence="3" type="ORF">ENF18_03730</name>
</gene>
<proteinExistence type="predicted"/>
<dbReference type="GO" id="GO:0008834">
    <property type="term" value="F:ditrans,polycis-undecaprenyl-diphosphate synthase [(2E,6E)-farnesyl-diphosphate specific] activity"/>
    <property type="evidence" value="ECO:0007669"/>
    <property type="project" value="UniProtKB-EC"/>
</dbReference>
<evidence type="ECO:0000256" key="1">
    <source>
        <dbReference type="ARBA" id="ARBA00001946"/>
    </source>
</evidence>
<evidence type="ECO:0000313" key="3">
    <source>
        <dbReference type="EMBL" id="HDI82886.1"/>
    </source>
</evidence>
<dbReference type="PROSITE" id="PS01066">
    <property type="entry name" value="UPP_SYNTHASE"/>
    <property type="match status" value="1"/>
</dbReference>
<dbReference type="PANTHER" id="PTHR10291">
    <property type="entry name" value="DEHYDRODOLICHYL DIPHOSPHATE SYNTHASE FAMILY MEMBER"/>
    <property type="match status" value="1"/>
</dbReference>
<accession>A0A7C0VBT7</accession>
<dbReference type="GO" id="GO:0016094">
    <property type="term" value="P:polyprenol biosynthetic process"/>
    <property type="evidence" value="ECO:0007669"/>
    <property type="project" value="TreeGrafter"/>
</dbReference>
<dbReference type="CDD" id="cd00475">
    <property type="entry name" value="Cis_IPPS"/>
    <property type="match status" value="1"/>
</dbReference>
<dbReference type="EC" id="2.5.1.31" evidence="3"/>
<dbReference type="PANTHER" id="PTHR10291:SF0">
    <property type="entry name" value="DEHYDRODOLICHYL DIPHOSPHATE SYNTHASE 2"/>
    <property type="match status" value="1"/>
</dbReference>
<comment type="caution">
    <text evidence="3">The sequence shown here is derived from an EMBL/GenBank/DDBJ whole genome shotgun (WGS) entry which is preliminary data.</text>
</comment>
<name>A0A7C0VBT7_UNCW3</name>
<feature type="non-terminal residue" evidence="3">
    <location>
        <position position="1"/>
    </location>
</feature>
<comment type="cofactor">
    <cofactor evidence="1">
        <name>Mg(2+)</name>
        <dbReference type="ChEBI" id="CHEBI:18420"/>
    </cofactor>
</comment>
<dbReference type="Proteomes" id="UP000885847">
    <property type="component" value="Unassembled WGS sequence"/>
</dbReference>
<keyword evidence="2 3" id="KW-0808">Transferase</keyword>
<dbReference type="NCBIfam" id="TIGR00055">
    <property type="entry name" value="uppS"/>
    <property type="match status" value="1"/>
</dbReference>
<dbReference type="AlphaFoldDB" id="A0A7C0VBT7"/>
<dbReference type="InterPro" id="IPR036424">
    <property type="entry name" value="UPP_synth-like_sf"/>
</dbReference>
<dbReference type="EMBL" id="DQWE01000176">
    <property type="protein sequence ID" value="HDI82886.1"/>
    <property type="molecule type" value="Genomic_DNA"/>
</dbReference>
<sequence>RVVFIGRREGLPEEVIENMEWVSNETAKFRDLTLIIALNYSGRAEIVDAVNKAIEKGEKVDEEKIKKFFYFPEMPDPDLLIRTSGEMRISNFLLYQIAYTELYITDVLWPDFDKKELLKAIKSYSTRERRFGGI</sequence>
<dbReference type="SUPFAM" id="SSF64005">
    <property type="entry name" value="Undecaprenyl diphosphate synthase"/>
    <property type="match status" value="1"/>
</dbReference>
<reference evidence="3" key="1">
    <citation type="journal article" date="2020" name="mSystems">
        <title>Genome- and Community-Level Interaction Insights into Carbon Utilization and Element Cycling Functions of Hydrothermarchaeota in Hydrothermal Sediment.</title>
        <authorList>
            <person name="Zhou Z."/>
            <person name="Liu Y."/>
            <person name="Xu W."/>
            <person name="Pan J."/>
            <person name="Luo Z.H."/>
            <person name="Li M."/>
        </authorList>
    </citation>
    <scope>NUCLEOTIDE SEQUENCE [LARGE SCALE GENOMIC DNA]</scope>
    <source>
        <strain evidence="3">HyVt-102</strain>
    </source>
</reference>
<protein>
    <submittedName>
        <fullName evidence="3">Di-trans,poly-cis-decaprenylcistransferase</fullName>
        <ecNumber evidence="3">2.5.1.31</ecNumber>
    </submittedName>
</protein>
<evidence type="ECO:0000256" key="2">
    <source>
        <dbReference type="ARBA" id="ARBA00022679"/>
    </source>
</evidence>
<organism evidence="3">
    <name type="scientific">candidate division WOR-3 bacterium</name>
    <dbReference type="NCBI Taxonomy" id="2052148"/>
    <lineage>
        <taxon>Bacteria</taxon>
        <taxon>Bacteria division WOR-3</taxon>
    </lineage>
</organism>
<dbReference type="Gene3D" id="3.40.1180.10">
    <property type="entry name" value="Decaprenyl diphosphate synthase-like"/>
    <property type="match status" value="1"/>
</dbReference>
<dbReference type="Pfam" id="PF01255">
    <property type="entry name" value="Prenyltransf"/>
    <property type="match status" value="1"/>
</dbReference>
<dbReference type="InterPro" id="IPR018520">
    <property type="entry name" value="UPP_synth-like_CS"/>
</dbReference>
<dbReference type="InterPro" id="IPR001441">
    <property type="entry name" value="UPP_synth-like"/>
</dbReference>